<organism evidence="2 3">
    <name type="scientific">Thalassiosira oceanica</name>
    <name type="common">Marine diatom</name>
    <dbReference type="NCBI Taxonomy" id="159749"/>
    <lineage>
        <taxon>Eukaryota</taxon>
        <taxon>Sar</taxon>
        <taxon>Stramenopiles</taxon>
        <taxon>Ochrophyta</taxon>
        <taxon>Bacillariophyta</taxon>
        <taxon>Coscinodiscophyceae</taxon>
        <taxon>Thalassiosirophycidae</taxon>
        <taxon>Thalassiosirales</taxon>
        <taxon>Thalassiosiraceae</taxon>
        <taxon>Thalassiosira</taxon>
    </lineage>
</organism>
<evidence type="ECO:0000256" key="1">
    <source>
        <dbReference type="SAM" id="MobiDB-lite"/>
    </source>
</evidence>
<sequence>MHKSPPFVPLQAGVVEMDDFLCERLADAILIQPGYPPPRADDRSDALLEARHCRCRAAATITAVLAPLSCPQKQPPNHPGTVPGAYHGHQHSRILHSSEPEGAARLLELGGHVLVPFVDDDCLHAREMPRHVLDAFSEEVALAGPVAQNRLHPLPQLLFGGRTQPPPDQRGDELDLAPKPQRLPRADERYLDGTVPEHDGAGTRSPRMGAVVGRARDVLSVLAQRRPVGLPELPPDRHVEPISDVRLHFGVHVGDSPDGAARRVPALA</sequence>
<protein>
    <submittedName>
        <fullName evidence="2">Uncharacterized protein</fullName>
    </submittedName>
</protein>
<dbReference type="AlphaFoldDB" id="K0T6H0"/>
<proteinExistence type="predicted"/>
<keyword evidence="3" id="KW-1185">Reference proteome</keyword>
<feature type="region of interest" description="Disordered" evidence="1">
    <location>
        <begin position="161"/>
        <end position="186"/>
    </location>
</feature>
<evidence type="ECO:0000313" key="2">
    <source>
        <dbReference type="EMBL" id="EJK74398.1"/>
    </source>
</evidence>
<gene>
    <name evidence="2" type="ORF">THAOC_03924</name>
</gene>
<comment type="caution">
    <text evidence="2">The sequence shown here is derived from an EMBL/GenBank/DDBJ whole genome shotgun (WGS) entry which is preliminary data.</text>
</comment>
<dbReference type="EMBL" id="AGNL01003708">
    <property type="protein sequence ID" value="EJK74398.1"/>
    <property type="molecule type" value="Genomic_DNA"/>
</dbReference>
<feature type="non-terminal residue" evidence="2">
    <location>
        <position position="268"/>
    </location>
</feature>
<evidence type="ECO:0000313" key="3">
    <source>
        <dbReference type="Proteomes" id="UP000266841"/>
    </source>
</evidence>
<name>K0T6H0_THAOC</name>
<reference evidence="2 3" key="1">
    <citation type="journal article" date="2012" name="Genome Biol.">
        <title>Genome and low-iron response of an oceanic diatom adapted to chronic iron limitation.</title>
        <authorList>
            <person name="Lommer M."/>
            <person name="Specht M."/>
            <person name="Roy A.S."/>
            <person name="Kraemer L."/>
            <person name="Andreson R."/>
            <person name="Gutowska M.A."/>
            <person name="Wolf J."/>
            <person name="Bergner S.V."/>
            <person name="Schilhabel M.B."/>
            <person name="Klostermeier U.C."/>
            <person name="Beiko R.G."/>
            <person name="Rosenstiel P."/>
            <person name="Hippler M."/>
            <person name="Laroche J."/>
        </authorList>
    </citation>
    <scope>NUCLEOTIDE SEQUENCE [LARGE SCALE GENOMIC DNA]</scope>
    <source>
        <strain evidence="2 3">CCMP1005</strain>
    </source>
</reference>
<dbReference type="Proteomes" id="UP000266841">
    <property type="component" value="Unassembled WGS sequence"/>
</dbReference>
<accession>K0T6H0</accession>